<dbReference type="GO" id="GO:0008914">
    <property type="term" value="F:leucyl-tRNA--protein transferase activity"/>
    <property type="evidence" value="ECO:0007669"/>
    <property type="project" value="UniProtKB-UniRule"/>
</dbReference>
<dbReference type="PANTHER" id="PTHR30098:SF2">
    <property type="entry name" value="LEUCYL_PHENYLALANYL-TRNA--PROTEIN TRANSFERASE"/>
    <property type="match status" value="1"/>
</dbReference>
<keyword evidence="3 4" id="KW-0012">Acyltransferase</keyword>
<dbReference type="AlphaFoldDB" id="A0A2G6MT22"/>
<reference evidence="5 6" key="1">
    <citation type="submission" date="2017-10" db="EMBL/GenBank/DDBJ databases">
        <title>Novel microbial diversity and functional potential in the marine mammal oral microbiome.</title>
        <authorList>
            <person name="Dudek N.K."/>
            <person name="Sun C.L."/>
            <person name="Burstein D."/>
            <person name="Kantor R.S."/>
            <person name="Aliaga Goltsman D.S."/>
            <person name="Bik E.M."/>
            <person name="Thomas B.C."/>
            <person name="Banfield J.F."/>
            <person name="Relman D.A."/>
        </authorList>
    </citation>
    <scope>NUCLEOTIDE SEQUENCE [LARGE SCALE GENOMIC DNA]</scope>
    <source>
        <strain evidence="5">DOLJORAL78_47_202</strain>
    </source>
</reference>
<dbReference type="GO" id="GO:0005737">
    <property type="term" value="C:cytoplasm"/>
    <property type="evidence" value="ECO:0007669"/>
    <property type="project" value="UniProtKB-SubCell"/>
</dbReference>
<dbReference type="InterPro" id="IPR042221">
    <property type="entry name" value="Leu/Phe-tRNA_Trfase_N"/>
</dbReference>
<name>A0A2G6MT22_9BACT</name>
<dbReference type="Gene3D" id="3.30.70.3550">
    <property type="entry name" value="Leucyl/phenylalanyl-tRNA-protein transferase, N-terminal domain"/>
    <property type="match status" value="1"/>
</dbReference>
<comment type="catalytic activity">
    <reaction evidence="4">
        <text>N-terminal L-lysyl-[protein] + L-leucyl-tRNA(Leu) = N-terminal L-leucyl-L-lysyl-[protein] + tRNA(Leu) + H(+)</text>
        <dbReference type="Rhea" id="RHEA:12340"/>
        <dbReference type="Rhea" id="RHEA-COMP:9613"/>
        <dbReference type="Rhea" id="RHEA-COMP:9622"/>
        <dbReference type="Rhea" id="RHEA-COMP:12670"/>
        <dbReference type="Rhea" id="RHEA-COMP:12671"/>
        <dbReference type="ChEBI" id="CHEBI:15378"/>
        <dbReference type="ChEBI" id="CHEBI:65249"/>
        <dbReference type="ChEBI" id="CHEBI:78442"/>
        <dbReference type="ChEBI" id="CHEBI:78494"/>
        <dbReference type="ChEBI" id="CHEBI:133043"/>
        <dbReference type="EC" id="2.3.2.6"/>
    </reaction>
</comment>
<evidence type="ECO:0000256" key="1">
    <source>
        <dbReference type="ARBA" id="ARBA00022490"/>
    </source>
</evidence>
<gene>
    <name evidence="4" type="primary">aat</name>
    <name evidence="5" type="ORF">CSA25_01840</name>
</gene>
<comment type="caution">
    <text evidence="5">The sequence shown here is derived from an EMBL/GenBank/DDBJ whole genome shotgun (WGS) entry which is preliminary data.</text>
</comment>
<evidence type="ECO:0000256" key="4">
    <source>
        <dbReference type="HAMAP-Rule" id="MF_00688"/>
    </source>
</evidence>
<evidence type="ECO:0000313" key="6">
    <source>
        <dbReference type="Proteomes" id="UP000231203"/>
    </source>
</evidence>
<proteinExistence type="inferred from homology"/>
<evidence type="ECO:0000256" key="3">
    <source>
        <dbReference type="ARBA" id="ARBA00023315"/>
    </source>
</evidence>
<protein>
    <recommendedName>
        <fullName evidence="4">Leucyl/phenylalanyl-tRNA--protein transferase</fullName>
        <ecNumber evidence="4">2.3.2.6</ecNumber>
    </recommendedName>
    <alternativeName>
        <fullName evidence="4">L/F-transferase</fullName>
    </alternativeName>
    <alternativeName>
        <fullName evidence="4">Leucyltransferase</fullName>
    </alternativeName>
    <alternativeName>
        <fullName evidence="4">Phenyalanyltransferase</fullName>
    </alternativeName>
</protein>
<dbReference type="InterPro" id="IPR016181">
    <property type="entry name" value="Acyl_CoA_acyltransferase"/>
</dbReference>
<organism evidence="5 6">
    <name type="scientific">Desulfobacter postgatei</name>
    <dbReference type="NCBI Taxonomy" id="2293"/>
    <lineage>
        <taxon>Bacteria</taxon>
        <taxon>Pseudomonadati</taxon>
        <taxon>Thermodesulfobacteriota</taxon>
        <taxon>Desulfobacteria</taxon>
        <taxon>Desulfobacterales</taxon>
        <taxon>Desulfobacteraceae</taxon>
        <taxon>Desulfobacter</taxon>
    </lineage>
</organism>
<evidence type="ECO:0000256" key="2">
    <source>
        <dbReference type="ARBA" id="ARBA00022679"/>
    </source>
</evidence>
<keyword evidence="2 4" id="KW-0808">Transferase</keyword>
<accession>A0A2G6MT22</accession>
<dbReference type="HAMAP" id="MF_00688">
    <property type="entry name" value="Leu_Phe_trans"/>
    <property type="match status" value="1"/>
</dbReference>
<dbReference type="Gene3D" id="3.40.630.70">
    <property type="entry name" value="Leucyl/phenylalanyl-tRNA-protein transferase, C-terminal domain"/>
    <property type="match status" value="1"/>
</dbReference>
<comment type="catalytic activity">
    <reaction evidence="4">
        <text>L-phenylalanyl-tRNA(Phe) + an N-terminal L-alpha-aminoacyl-[protein] = an N-terminal L-phenylalanyl-L-alpha-aminoacyl-[protein] + tRNA(Phe)</text>
        <dbReference type="Rhea" id="RHEA:43632"/>
        <dbReference type="Rhea" id="RHEA-COMP:9668"/>
        <dbReference type="Rhea" id="RHEA-COMP:9699"/>
        <dbReference type="Rhea" id="RHEA-COMP:10636"/>
        <dbReference type="Rhea" id="RHEA-COMP:10637"/>
        <dbReference type="ChEBI" id="CHEBI:78442"/>
        <dbReference type="ChEBI" id="CHEBI:78531"/>
        <dbReference type="ChEBI" id="CHEBI:78597"/>
        <dbReference type="ChEBI" id="CHEBI:83561"/>
        <dbReference type="EC" id="2.3.2.6"/>
    </reaction>
</comment>
<dbReference type="PANTHER" id="PTHR30098">
    <property type="entry name" value="LEUCYL/PHENYLALANYL-TRNA--PROTEIN TRANSFERASE"/>
    <property type="match status" value="1"/>
</dbReference>
<dbReference type="InterPro" id="IPR042203">
    <property type="entry name" value="Leu/Phe-tRNA_Trfase_C"/>
</dbReference>
<evidence type="ECO:0000313" key="5">
    <source>
        <dbReference type="EMBL" id="PIE63090.1"/>
    </source>
</evidence>
<sequence>MPLFRLSEKIEFPPAWLARSDGLLGIGGDLCPKRLILAYMNGIFPWFSNNEPILWWSPDPRLVLFPSQIRVSKSLKKTIRKACFSIKINTAFEQTIVACSKPRQGQPEGTWLVDEMIDAYITLHKMGIAHSVEAWQGDRLTGGLYGVSLGKSFFGESMFSLVPNASKVALVALARELDCQGFKMIDCQVTSSHLIRMGAQELTRDLFLDILSHCVDEKVPDSLWRCGRQLFPQTQTVLPQAVLCTQYETYV</sequence>
<comment type="catalytic activity">
    <reaction evidence="4">
        <text>N-terminal L-arginyl-[protein] + L-leucyl-tRNA(Leu) = N-terminal L-leucyl-L-arginyl-[protein] + tRNA(Leu) + H(+)</text>
        <dbReference type="Rhea" id="RHEA:50416"/>
        <dbReference type="Rhea" id="RHEA-COMP:9613"/>
        <dbReference type="Rhea" id="RHEA-COMP:9622"/>
        <dbReference type="Rhea" id="RHEA-COMP:12672"/>
        <dbReference type="Rhea" id="RHEA-COMP:12673"/>
        <dbReference type="ChEBI" id="CHEBI:15378"/>
        <dbReference type="ChEBI" id="CHEBI:64719"/>
        <dbReference type="ChEBI" id="CHEBI:78442"/>
        <dbReference type="ChEBI" id="CHEBI:78494"/>
        <dbReference type="ChEBI" id="CHEBI:133044"/>
        <dbReference type="EC" id="2.3.2.6"/>
    </reaction>
</comment>
<dbReference type="Pfam" id="PF03588">
    <property type="entry name" value="Leu_Phe_trans"/>
    <property type="match status" value="1"/>
</dbReference>
<dbReference type="SUPFAM" id="SSF55729">
    <property type="entry name" value="Acyl-CoA N-acyltransferases (Nat)"/>
    <property type="match status" value="1"/>
</dbReference>
<dbReference type="Proteomes" id="UP000231203">
    <property type="component" value="Unassembled WGS sequence"/>
</dbReference>
<dbReference type="InterPro" id="IPR004616">
    <property type="entry name" value="Leu/Phe-tRNA_Trfase"/>
</dbReference>
<dbReference type="NCBIfam" id="TIGR00667">
    <property type="entry name" value="aat"/>
    <property type="match status" value="1"/>
</dbReference>
<comment type="subcellular location">
    <subcellularLocation>
        <location evidence="4">Cytoplasm</location>
    </subcellularLocation>
</comment>
<comment type="function">
    <text evidence="4">Functions in the N-end rule pathway of protein degradation where it conjugates Leu, Phe and, less efficiently, Met from aminoacyl-tRNAs to the N-termini of proteins containing an N-terminal arginine or lysine.</text>
</comment>
<keyword evidence="1 4" id="KW-0963">Cytoplasm</keyword>
<comment type="similarity">
    <text evidence="4">Belongs to the L/F-transferase family.</text>
</comment>
<dbReference type="EMBL" id="PDTI01000016">
    <property type="protein sequence ID" value="PIE63090.1"/>
    <property type="molecule type" value="Genomic_DNA"/>
</dbReference>
<dbReference type="EC" id="2.3.2.6" evidence="4"/>
<dbReference type="GO" id="GO:0030163">
    <property type="term" value="P:protein catabolic process"/>
    <property type="evidence" value="ECO:0007669"/>
    <property type="project" value="UniProtKB-UniRule"/>
</dbReference>